<dbReference type="PROSITE" id="PS51257">
    <property type="entry name" value="PROKAR_LIPOPROTEIN"/>
    <property type="match status" value="1"/>
</dbReference>
<comment type="caution">
    <text evidence="3">The sequence shown here is derived from an EMBL/GenBank/DDBJ whole genome shotgun (WGS) entry which is preliminary data.</text>
</comment>
<dbReference type="Proteomes" id="UP001610818">
    <property type="component" value="Unassembled WGS sequence"/>
</dbReference>
<evidence type="ECO:0000256" key="2">
    <source>
        <dbReference type="SAM" id="SignalP"/>
    </source>
</evidence>
<evidence type="ECO:0000313" key="3">
    <source>
        <dbReference type="EMBL" id="MFH8547698.1"/>
    </source>
</evidence>
<dbReference type="EMBL" id="JBIRGQ010000004">
    <property type="protein sequence ID" value="MFH8547698.1"/>
    <property type="molecule type" value="Genomic_DNA"/>
</dbReference>
<sequence length="213" mass="23136">MNRPTRLMTAALVASAALLLTACGSGGSDNADKVKGAGDGDEKASRSGDATSQPDGSKRPEIKLPKSFQVDFTGWKNGDPELQAIMDDGKERLLSSYSAIIKRDPQYDGFTFYNTNDALRTGTTWIKQFTDDNQTLIGKVRVFQPQPRISPDGSGTLFYCVDESNASTKHRKTGEVTTTPVKGALLLYRTKLSKTDEGVWKTTTVQTEQGACK</sequence>
<gene>
    <name evidence="3" type="ORF">ACH4F9_22090</name>
</gene>
<dbReference type="RefSeq" id="WP_397713978.1">
    <property type="nucleotide sequence ID" value="NZ_JBIRGN010000004.1"/>
</dbReference>
<proteinExistence type="predicted"/>
<protein>
    <recommendedName>
        <fullName evidence="5">Lipoprotein</fullName>
    </recommendedName>
</protein>
<feature type="chain" id="PRO_5046127397" description="Lipoprotein" evidence="2">
    <location>
        <begin position="23"/>
        <end position="213"/>
    </location>
</feature>
<reference evidence="3 4" key="1">
    <citation type="submission" date="2024-10" db="EMBL/GenBank/DDBJ databases">
        <title>The Natural Products Discovery Center: Release of the First 8490 Sequenced Strains for Exploring Actinobacteria Biosynthetic Diversity.</title>
        <authorList>
            <person name="Kalkreuter E."/>
            <person name="Kautsar S.A."/>
            <person name="Yang D."/>
            <person name="Bader C.D."/>
            <person name="Teijaro C.N."/>
            <person name="Fluegel L."/>
            <person name="Davis C.M."/>
            <person name="Simpson J.R."/>
            <person name="Lauterbach L."/>
            <person name="Steele A.D."/>
            <person name="Gui C."/>
            <person name="Meng S."/>
            <person name="Li G."/>
            <person name="Viehrig K."/>
            <person name="Ye F."/>
            <person name="Su P."/>
            <person name="Kiefer A.F."/>
            <person name="Nichols A."/>
            <person name="Cepeda A.J."/>
            <person name="Yan W."/>
            <person name="Fan B."/>
            <person name="Jiang Y."/>
            <person name="Adhikari A."/>
            <person name="Zheng C.-J."/>
            <person name="Schuster L."/>
            <person name="Cowan T.M."/>
            <person name="Smanski M.J."/>
            <person name="Chevrette M.G."/>
            <person name="De Carvalho L.P.S."/>
            <person name="Shen B."/>
        </authorList>
    </citation>
    <scope>NUCLEOTIDE SEQUENCE [LARGE SCALE GENOMIC DNA]</scope>
    <source>
        <strain evidence="3 4">NPDC017990</strain>
    </source>
</reference>
<evidence type="ECO:0000313" key="4">
    <source>
        <dbReference type="Proteomes" id="UP001610818"/>
    </source>
</evidence>
<feature type="signal peptide" evidence="2">
    <location>
        <begin position="1"/>
        <end position="22"/>
    </location>
</feature>
<feature type="compositionally biased region" description="Basic and acidic residues" evidence="1">
    <location>
        <begin position="30"/>
        <end position="46"/>
    </location>
</feature>
<evidence type="ECO:0000256" key="1">
    <source>
        <dbReference type="SAM" id="MobiDB-lite"/>
    </source>
</evidence>
<keyword evidence="2" id="KW-0732">Signal</keyword>
<name>A0ABW7QSL6_9ACTN</name>
<organism evidence="3 4">
    <name type="scientific">Streptomyces longisporoflavus</name>
    <dbReference type="NCBI Taxonomy" id="28044"/>
    <lineage>
        <taxon>Bacteria</taxon>
        <taxon>Bacillati</taxon>
        <taxon>Actinomycetota</taxon>
        <taxon>Actinomycetes</taxon>
        <taxon>Kitasatosporales</taxon>
        <taxon>Streptomycetaceae</taxon>
        <taxon>Streptomyces</taxon>
    </lineage>
</organism>
<feature type="region of interest" description="Disordered" evidence="1">
    <location>
        <begin position="28"/>
        <end position="61"/>
    </location>
</feature>
<evidence type="ECO:0008006" key="5">
    <source>
        <dbReference type="Google" id="ProtNLM"/>
    </source>
</evidence>
<keyword evidence="4" id="KW-1185">Reference proteome</keyword>
<accession>A0ABW7QSL6</accession>